<comment type="similarity">
    <text evidence="1">Belongs to the LysR transcriptional regulatory family.</text>
</comment>
<evidence type="ECO:0000256" key="4">
    <source>
        <dbReference type="ARBA" id="ARBA00023163"/>
    </source>
</evidence>
<dbReference type="GO" id="GO:0043565">
    <property type="term" value="F:sequence-specific DNA binding"/>
    <property type="evidence" value="ECO:0007669"/>
    <property type="project" value="TreeGrafter"/>
</dbReference>
<dbReference type="FunFam" id="1.10.10.10:FF:000001">
    <property type="entry name" value="LysR family transcriptional regulator"/>
    <property type="match status" value="1"/>
</dbReference>
<reference evidence="6" key="1">
    <citation type="journal article" date="2014" name="Int. J. Syst. Evol. Microbiol.">
        <title>Complete genome sequence of Corynebacterium casei LMG S-19264T (=DSM 44701T), isolated from a smear-ripened cheese.</title>
        <authorList>
            <consortium name="US DOE Joint Genome Institute (JGI-PGF)"/>
            <person name="Walter F."/>
            <person name="Albersmeier A."/>
            <person name="Kalinowski J."/>
            <person name="Ruckert C."/>
        </authorList>
    </citation>
    <scope>NUCLEOTIDE SEQUENCE</scope>
    <source>
        <strain evidence="6">VKM B-2347</strain>
    </source>
</reference>
<keyword evidence="7" id="KW-1185">Reference proteome</keyword>
<dbReference type="Pfam" id="PF03466">
    <property type="entry name" value="LysR_substrate"/>
    <property type="match status" value="1"/>
</dbReference>
<dbReference type="InterPro" id="IPR058163">
    <property type="entry name" value="LysR-type_TF_proteobact-type"/>
</dbReference>
<dbReference type="Proteomes" id="UP001143372">
    <property type="component" value="Unassembled WGS sequence"/>
</dbReference>
<dbReference type="AlphaFoldDB" id="A0A9W6J5N7"/>
<dbReference type="PANTHER" id="PTHR30537">
    <property type="entry name" value="HTH-TYPE TRANSCRIPTIONAL REGULATOR"/>
    <property type="match status" value="1"/>
</dbReference>
<protein>
    <submittedName>
        <fullName evidence="6">LysR family transcriptional regulator</fullName>
    </submittedName>
</protein>
<dbReference type="PRINTS" id="PR00039">
    <property type="entry name" value="HTHLYSR"/>
</dbReference>
<dbReference type="RefSeq" id="WP_271170096.1">
    <property type="nucleotide sequence ID" value="NZ_BSFI01000023.1"/>
</dbReference>
<dbReference type="InterPro" id="IPR036388">
    <property type="entry name" value="WH-like_DNA-bd_sf"/>
</dbReference>
<accession>A0A9W6J5N7</accession>
<keyword evidence="4" id="KW-0804">Transcription</keyword>
<evidence type="ECO:0000256" key="2">
    <source>
        <dbReference type="ARBA" id="ARBA00023015"/>
    </source>
</evidence>
<organism evidence="6 7">
    <name type="scientific">Hansschlegelia plantiphila</name>
    <dbReference type="NCBI Taxonomy" id="374655"/>
    <lineage>
        <taxon>Bacteria</taxon>
        <taxon>Pseudomonadati</taxon>
        <taxon>Pseudomonadota</taxon>
        <taxon>Alphaproteobacteria</taxon>
        <taxon>Hyphomicrobiales</taxon>
        <taxon>Methylopilaceae</taxon>
        <taxon>Hansschlegelia</taxon>
    </lineage>
</organism>
<dbReference type="GO" id="GO:0006351">
    <property type="term" value="P:DNA-templated transcription"/>
    <property type="evidence" value="ECO:0007669"/>
    <property type="project" value="TreeGrafter"/>
</dbReference>
<dbReference type="Gene3D" id="1.10.10.10">
    <property type="entry name" value="Winged helix-like DNA-binding domain superfamily/Winged helix DNA-binding domain"/>
    <property type="match status" value="1"/>
</dbReference>
<keyword evidence="2" id="KW-0805">Transcription regulation</keyword>
<evidence type="ECO:0000313" key="6">
    <source>
        <dbReference type="EMBL" id="GLK69680.1"/>
    </source>
</evidence>
<dbReference type="PROSITE" id="PS50931">
    <property type="entry name" value="HTH_LYSR"/>
    <property type="match status" value="1"/>
</dbReference>
<name>A0A9W6J5N7_9HYPH</name>
<gene>
    <name evidence="6" type="ORF">GCM10008179_33180</name>
</gene>
<sequence length="300" mass="32474">MDSLGALSAFVRAAEARSFTEAGRQLSLSSSAVGKAVARLEERLGVRLFHRSTRSMRLTQEGKLFLESCRRIFAEVETIELEFAQTKGAPQGKLQVSLPLVGTLLMPTLSQFMLAYPEIQLEVDFTDHIVDVIDGGYDVVVRTGEAGDSRLMSRTLGTFRLEVVGAPAYFARAGTPTTPEDLTAHACLHHKYPTSGKLQRWPFARRPGGHDVALPITAASSTVEPLISLAEFGVGIACVPDFAVRRQIAEGALVAILGDDIDHVGVLRAVWPTSRYLSPKVRVFVDFLAENLFPAAPAGA</sequence>
<dbReference type="InterPro" id="IPR000847">
    <property type="entry name" value="LysR_HTH_N"/>
</dbReference>
<dbReference type="Pfam" id="PF00126">
    <property type="entry name" value="HTH_1"/>
    <property type="match status" value="1"/>
</dbReference>
<comment type="caution">
    <text evidence="6">The sequence shown here is derived from an EMBL/GenBank/DDBJ whole genome shotgun (WGS) entry which is preliminary data.</text>
</comment>
<evidence type="ECO:0000259" key="5">
    <source>
        <dbReference type="PROSITE" id="PS50931"/>
    </source>
</evidence>
<dbReference type="InterPro" id="IPR036390">
    <property type="entry name" value="WH_DNA-bd_sf"/>
</dbReference>
<dbReference type="GO" id="GO:0003700">
    <property type="term" value="F:DNA-binding transcription factor activity"/>
    <property type="evidence" value="ECO:0007669"/>
    <property type="project" value="InterPro"/>
</dbReference>
<evidence type="ECO:0000256" key="1">
    <source>
        <dbReference type="ARBA" id="ARBA00009437"/>
    </source>
</evidence>
<dbReference type="EMBL" id="BSFI01000023">
    <property type="protein sequence ID" value="GLK69680.1"/>
    <property type="molecule type" value="Genomic_DNA"/>
</dbReference>
<evidence type="ECO:0000313" key="7">
    <source>
        <dbReference type="Proteomes" id="UP001143372"/>
    </source>
</evidence>
<dbReference type="Gene3D" id="3.40.190.10">
    <property type="entry name" value="Periplasmic binding protein-like II"/>
    <property type="match status" value="2"/>
</dbReference>
<proteinExistence type="inferred from homology"/>
<dbReference type="PANTHER" id="PTHR30537:SF72">
    <property type="entry name" value="LYSR FAMILY TRANSCRIPTIONAL REGULATOR"/>
    <property type="match status" value="1"/>
</dbReference>
<dbReference type="SUPFAM" id="SSF46785">
    <property type="entry name" value="Winged helix' DNA-binding domain"/>
    <property type="match status" value="1"/>
</dbReference>
<feature type="domain" description="HTH lysR-type" evidence="5">
    <location>
        <begin position="1"/>
        <end position="59"/>
    </location>
</feature>
<keyword evidence="3" id="KW-0238">DNA-binding</keyword>
<dbReference type="CDD" id="cd08476">
    <property type="entry name" value="PBP2_CrgA_like_7"/>
    <property type="match status" value="1"/>
</dbReference>
<dbReference type="InterPro" id="IPR005119">
    <property type="entry name" value="LysR_subst-bd"/>
</dbReference>
<reference evidence="6" key="2">
    <citation type="submission" date="2023-01" db="EMBL/GenBank/DDBJ databases">
        <authorList>
            <person name="Sun Q."/>
            <person name="Evtushenko L."/>
        </authorList>
    </citation>
    <scope>NUCLEOTIDE SEQUENCE</scope>
    <source>
        <strain evidence="6">VKM B-2347</strain>
    </source>
</reference>
<evidence type="ECO:0000256" key="3">
    <source>
        <dbReference type="ARBA" id="ARBA00023125"/>
    </source>
</evidence>
<dbReference type="SUPFAM" id="SSF53850">
    <property type="entry name" value="Periplasmic binding protein-like II"/>
    <property type="match status" value="1"/>
</dbReference>